<feature type="region of interest" description="Disordered" evidence="1">
    <location>
        <begin position="1"/>
        <end position="62"/>
    </location>
</feature>
<keyword evidence="4" id="KW-1185">Reference proteome</keyword>
<accession>H5TQ89</accession>
<organism evidence="3 4">
    <name type="scientific">Gordonia otitidis (strain DSM 44809 / CCUG 52243 / JCM 12355 / NBRC 100426 / IFM 10032)</name>
    <dbReference type="NCBI Taxonomy" id="1108044"/>
    <lineage>
        <taxon>Bacteria</taxon>
        <taxon>Bacillati</taxon>
        <taxon>Actinomycetota</taxon>
        <taxon>Actinomycetes</taxon>
        <taxon>Mycobacteriales</taxon>
        <taxon>Gordoniaceae</taxon>
        <taxon>Gordonia</taxon>
    </lineage>
</organism>
<feature type="transmembrane region" description="Helical" evidence="2">
    <location>
        <begin position="70"/>
        <end position="91"/>
    </location>
</feature>
<evidence type="ECO:0000256" key="1">
    <source>
        <dbReference type="SAM" id="MobiDB-lite"/>
    </source>
</evidence>
<dbReference type="Proteomes" id="UP000005038">
    <property type="component" value="Unassembled WGS sequence"/>
</dbReference>
<dbReference type="Pfam" id="PF14042">
    <property type="entry name" value="DUF4247"/>
    <property type="match status" value="1"/>
</dbReference>
<keyword evidence="2" id="KW-0472">Membrane</keyword>
<feature type="compositionally biased region" description="Polar residues" evidence="1">
    <location>
        <begin position="128"/>
        <end position="142"/>
    </location>
</feature>
<dbReference type="InterPro" id="IPR025341">
    <property type="entry name" value="DUF4247"/>
</dbReference>
<keyword evidence="2" id="KW-0812">Transmembrane</keyword>
<evidence type="ECO:0000313" key="3">
    <source>
        <dbReference type="EMBL" id="GAB35647.1"/>
    </source>
</evidence>
<evidence type="ECO:0000256" key="2">
    <source>
        <dbReference type="SAM" id="Phobius"/>
    </source>
</evidence>
<dbReference type="EMBL" id="BAFB01000175">
    <property type="protein sequence ID" value="GAB35647.1"/>
    <property type="molecule type" value="Genomic_DNA"/>
</dbReference>
<reference evidence="3" key="1">
    <citation type="submission" date="2012-02" db="EMBL/GenBank/DDBJ databases">
        <title>Whole genome shotgun sequence of Gordonia otitidis NBRC 100426.</title>
        <authorList>
            <person name="Yoshida I."/>
            <person name="Hosoyama A."/>
            <person name="Tsuchikane K."/>
            <person name="Katsumata H."/>
            <person name="Yamazaki S."/>
            <person name="Fujita N."/>
        </authorList>
    </citation>
    <scope>NUCLEOTIDE SEQUENCE [LARGE SCALE GENOMIC DNA]</scope>
    <source>
        <strain evidence="3">NBRC 100426</strain>
    </source>
</reference>
<dbReference type="STRING" id="1108044.GOOTI_175_00010"/>
<feature type="region of interest" description="Disordered" evidence="1">
    <location>
        <begin position="124"/>
        <end position="153"/>
    </location>
</feature>
<dbReference type="AlphaFoldDB" id="H5TQ89"/>
<feature type="compositionally biased region" description="Gly residues" evidence="1">
    <location>
        <begin position="26"/>
        <end position="48"/>
    </location>
</feature>
<gene>
    <name evidence="3" type="ORF">GOOTI_175_00010</name>
</gene>
<evidence type="ECO:0008006" key="5">
    <source>
        <dbReference type="Google" id="ProtNLM"/>
    </source>
</evidence>
<feature type="non-terminal residue" evidence="3">
    <location>
        <position position="1"/>
    </location>
</feature>
<evidence type="ECO:0000313" key="4">
    <source>
        <dbReference type="Proteomes" id="UP000005038"/>
    </source>
</evidence>
<sequence>DDGAQDPRRGGHGQGGQGFGQQPRGGYPGGQHPGGGYPGGGHPGGFSGGEQPTGPGKPDPARSMRRVRNFIIAVIVLAALIALGSCGLSALRGSSGGDARAYVKSHYQRDSSLDESDVDAYVADGDPSTVSAQLTSAQSPTDQRAGDTSGAGNVTGTQFLQYPDYLIGLFPYAAGKTKVMVSRDYRSGYNHYHSYVGGFWVPTPDYSGSGSSNRGGGSGTGK</sequence>
<proteinExistence type="predicted"/>
<comment type="caution">
    <text evidence="3">The sequence shown here is derived from an EMBL/GenBank/DDBJ whole genome shotgun (WGS) entry which is preliminary data.</text>
</comment>
<keyword evidence="2" id="KW-1133">Transmembrane helix</keyword>
<protein>
    <recommendedName>
        <fullName evidence="5">DUF4247 domain-containing protein</fullName>
    </recommendedName>
</protein>
<name>H5TQ89_GORO1</name>